<accession>A0ABX6HA88</accession>
<feature type="signal peptide" evidence="1">
    <location>
        <begin position="1"/>
        <end position="19"/>
    </location>
</feature>
<keyword evidence="3" id="KW-1185">Reference proteome</keyword>
<dbReference type="Proteomes" id="UP000464644">
    <property type="component" value="Chromosome"/>
</dbReference>
<protein>
    <recommendedName>
        <fullName evidence="4">RcsF protein</fullName>
    </recommendedName>
</protein>
<organism evidence="2 3">
    <name type="scientific">Pseudomonas asturiensis</name>
    <dbReference type="NCBI Taxonomy" id="1190415"/>
    <lineage>
        <taxon>Bacteria</taxon>
        <taxon>Pseudomonadati</taxon>
        <taxon>Pseudomonadota</taxon>
        <taxon>Gammaproteobacteria</taxon>
        <taxon>Pseudomonadales</taxon>
        <taxon>Pseudomonadaceae</taxon>
        <taxon>Pseudomonas</taxon>
    </lineage>
</organism>
<keyword evidence="1" id="KW-0732">Signal</keyword>
<dbReference type="PROSITE" id="PS51257">
    <property type="entry name" value="PROKAR_LIPOPROTEIN"/>
    <property type="match status" value="1"/>
</dbReference>
<evidence type="ECO:0000313" key="3">
    <source>
        <dbReference type="Proteomes" id="UP000464644"/>
    </source>
</evidence>
<feature type="chain" id="PRO_5046444365" description="RcsF protein" evidence="1">
    <location>
        <begin position="20"/>
        <end position="117"/>
    </location>
</feature>
<evidence type="ECO:0000256" key="1">
    <source>
        <dbReference type="SAM" id="SignalP"/>
    </source>
</evidence>
<name>A0ABX6HA88_9PSED</name>
<evidence type="ECO:0008006" key="4">
    <source>
        <dbReference type="Google" id="ProtNLM"/>
    </source>
</evidence>
<sequence length="117" mass="12389">MKWIALTAAVLLSGCAATPADFTEHEQVEASKIRLYALGENAPAHKSLGKIESNSCDSGTTARYAGSRDEALLLLKLEAVRRGGDIVVGYSCATKAVDWTSNCWASQRCDGLAAKAN</sequence>
<evidence type="ECO:0000313" key="2">
    <source>
        <dbReference type="EMBL" id="QHF02450.1"/>
    </source>
</evidence>
<dbReference type="Gene3D" id="3.30.110.70">
    <property type="entry name" value="Hypothetical protein apc22750. Chain B"/>
    <property type="match status" value="1"/>
</dbReference>
<proteinExistence type="predicted"/>
<reference evidence="2 3" key="1">
    <citation type="journal article" date="2014" name="Genome Announc.">
        <title>Draft Genome Sequences of a Phylogenetically Diverse Suite of Pseudomonas syringae Strains from Multiple Source Populations.</title>
        <authorList>
            <person name="Baltrus D.A."/>
            <person name="Yourstone S."/>
            <person name="Lind A."/>
            <person name="Guilbaud C."/>
            <person name="Sands D.C."/>
            <person name="Jones C.D."/>
            <person name="Morris C.E."/>
            <person name="Dangl J.L."/>
        </authorList>
    </citation>
    <scope>NUCLEOTIDE SEQUENCE [LARGE SCALE GENOMIC DNA]</scope>
    <source>
        <strain evidence="2 3">CC1524</strain>
    </source>
</reference>
<dbReference type="RefSeq" id="WP_152535043.1">
    <property type="nucleotide sequence ID" value="NZ_CP047265.1"/>
</dbReference>
<dbReference type="EMBL" id="CP047265">
    <property type="protein sequence ID" value="QHF02450.1"/>
    <property type="molecule type" value="Genomic_DNA"/>
</dbReference>
<gene>
    <name evidence="2" type="ORF">N015_08515</name>
</gene>